<feature type="chain" id="PRO_5020557129" description="LysM domain-containing protein" evidence="3">
    <location>
        <begin position="20"/>
        <end position="172"/>
    </location>
</feature>
<dbReference type="AlphaFoldDB" id="A0A4V4LSZ9"/>
<proteinExistence type="predicted"/>
<evidence type="ECO:0000256" key="3">
    <source>
        <dbReference type="SAM" id="SignalP"/>
    </source>
</evidence>
<evidence type="ECO:0000259" key="4">
    <source>
        <dbReference type="PROSITE" id="PS51782"/>
    </source>
</evidence>
<evidence type="ECO:0000313" key="5">
    <source>
        <dbReference type="EMBL" id="TIA88383.1"/>
    </source>
</evidence>
<dbReference type="OrthoDB" id="5985073at2759"/>
<accession>A0A4V4LSZ9</accession>
<dbReference type="Pfam" id="PF01476">
    <property type="entry name" value="LysM"/>
    <property type="match status" value="2"/>
</dbReference>
<comment type="caution">
    <text evidence="5">The sequence shown here is derived from an EMBL/GenBank/DDBJ whole genome shotgun (WGS) entry which is preliminary data.</text>
</comment>
<evidence type="ECO:0000256" key="2">
    <source>
        <dbReference type="ARBA" id="ARBA00023026"/>
    </source>
</evidence>
<organism evidence="5 6">
    <name type="scientific">Wallemia hederae</name>
    <dbReference type="NCBI Taxonomy" id="1540922"/>
    <lineage>
        <taxon>Eukaryota</taxon>
        <taxon>Fungi</taxon>
        <taxon>Dikarya</taxon>
        <taxon>Basidiomycota</taxon>
        <taxon>Wallemiomycotina</taxon>
        <taxon>Wallemiomycetes</taxon>
        <taxon>Wallemiales</taxon>
        <taxon>Wallemiaceae</taxon>
        <taxon>Wallemia</taxon>
    </lineage>
</organism>
<feature type="domain" description="LysM" evidence="4">
    <location>
        <begin position="79"/>
        <end position="125"/>
    </location>
</feature>
<keyword evidence="3" id="KW-0732">Signal</keyword>
<dbReference type="PANTHER" id="PTHR34997:SF1">
    <property type="entry name" value="PEPTIDOGLYCAN-BINDING LYSIN DOMAIN"/>
    <property type="match status" value="1"/>
</dbReference>
<feature type="signal peptide" evidence="3">
    <location>
        <begin position="1"/>
        <end position="19"/>
    </location>
</feature>
<keyword evidence="1" id="KW-0147">Chitin-binding</keyword>
<dbReference type="InterPro" id="IPR052210">
    <property type="entry name" value="LysM1-like"/>
</dbReference>
<name>A0A4V4LSZ9_9BASI</name>
<keyword evidence="6" id="KW-1185">Reference proteome</keyword>
<dbReference type="Proteomes" id="UP000310189">
    <property type="component" value="Unassembled WGS sequence"/>
</dbReference>
<keyword evidence="2" id="KW-0843">Virulence</keyword>
<dbReference type="InterPro" id="IPR036779">
    <property type="entry name" value="LysM_dom_sf"/>
</dbReference>
<gene>
    <name evidence="5" type="ORF">E3P99_02664</name>
</gene>
<reference evidence="5 6" key="1">
    <citation type="submission" date="2019-03" db="EMBL/GenBank/DDBJ databases">
        <title>Sequencing 23 genomes of Wallemia ichthyophaga.</title>
        <authorList>
            <person name="Gostincar C."/>
        </authorList>
    </citation>
    <scope>NUCLEOTIDE SEQUENCE [LARGE SCALE GENOMIC DNA]</scope>
    <source>
        <strain evidence="5 6">EXF-5753</strain>
    </source>
</reference>
<feature type="domain" description="LysM" evidence="4">
    <location>
        <begin position="23"/>
        <end position="70"/>
    </location>
</feature>
<dbReference type="CDD" id="cd00118">
    <property type="entry name" value="LysM"/>
    <property type="match status" value="1"/>
</dbReference>
<protein>
    <recommendedName>
        <fullName evidence="4">LysM domain-containing protein</fullName>
    </recommendedName>
</protein>
<dbReference type="EMBL" id="SPNW01000039">
    <property type="protein sequence ID" value="TIA88383.1"/>
    <property type="molecule type" value="Genomic_DNA"/>
</dbReference>
<dbReference type="PROSITE" id="PS51782">
    <property type="entry name" value="LYSM"/>
    <property type="match status" value="2"/>
</dbReference>
<evidence type="ECO:0000256" key="1">
    <source>
        <dbReference type="ARBA" id="ARBA00022669"/>
    </source>
</evidence>
<dbReference type="PANTHER" id="PTHR34997">
    <property type="entry name" value="AM15"/>
    <property type="match status" value="1"/>
</dbReference>
<dbReference type="InterPro" id="IPR018392">
    <property type="entry name" value="LysM"/>
</dbReference>
<evidence type="ECO:0000313" key="6">
    <source>
        <dbReference type="Proteomes" id="UP000310189"/>
    </source>
</evidence>
<sequence>MPFSIKSLALASVVATAAATCTRTYTVKGDEYCDQISAAQGISTYQLAANNFDKINEDCTNLQAGEQLCLGWPGSDCTETYVVKENDTCDSIAYHNQINTTVLWLNNPQIDEACGNVYVDEVLCVHNGVMVPQYTMPDYAPVHSINDVADWAESPPANAMPVEQPELDQCTN</sequence>
<dbReference type="Gene3D" id="3.10.350.10">
    <property type="entry name" value="LysM domain"/>
    <property type="match status" value="2"/>
</dbReference>
<dbReference type="SUPFAM" id="SSF54106">
    <property type="entry name" value="LysM domain"/>
    <property type="match status" value="2"/>
</dbReference>
<dbReference type="SMART" id="SM00257">
    <property type="entry name" value="LysM"/>
    <property type="match status" value="2"/>
</dbReference>
<dbReference type="GO" id="GO:0008061">
    <property type="term" value="F:chitin binding"/>
    <property type="evidence" value="ECO:0007669"/>
    <property type="project" value="UniProtKB-KW"/>
</dbReference>